<accession>A0A0M0J8D2</accession>
<protein>
    <submittedName>
        <fullName evidence="2">Uncharacterized protein</fullName>
    </submittedName>
</protein>
<evidence type="ECO:0000313" key="2">
    <source>
        <dbReference type="EMBL" id="KOO22740.1"/>
    </source>
</evidence>
<evidence type="ECO:0000256" key="1">
    <source>
        <dbReference type="SAM" id="MobiDB-lite"/>
    </source>
</evidence>
<feature type="compositionally biased region" description="Acidic residues" evidence="1">
    <location>
        <begin position="94"/>
        <end position="105"/>
    </location>
</feature>
<sequence>MYGSCCEEQDAQEAKVRARVAEIKRITEDRLMRGHKVRENMRRSMRPTHFGGCPDPCCDGCGGCDEDEVDGESGETDAAGDPSIRAKKANGAGEDGDESDSFDEDADEEAFMARMRAARLEQMREQMRATAGTTAQRLSGHGVHVRLREDQPLSALLEDPTDDSPVIAHIAAGDGESEACLWVEDALRRAAPELPFARLVTDLSCSGGQPPDFLPFVCKLPVLLVVERGVVSGVCDTLGEHREPEAIRALISRWLANEQWRPVIFSNRPLPIFYRASSWGYSVVGALLIIFAEQMRACDEGFWWRAVGAGLFVQGFLSYQSDVAMWGRHDAEARIWKLIDPLLASTLTVMVGPVICSRMALGVFTLPEELKHTWTLGVVMAITSKLMGARAARSPDVKCETILLWHCGWHALPLVAVYCILGIVQHVETN</sequence>
<proteinExistence type="predicted"/>
<comment type="caution">
    <text evidence="2">The sequence shown here is derived from an EMBL/GenBank/DDBJ whole genome shotgun (WGS) entry which is preliminary data.</text>
</comment>
<dbReference type="AlphaFoldDB" id="A0A0M0J8D2"/>
<feature type="region of interest" description="Disordered" evidence="1">
    <location>
        <begin position="68"/>
        <end position="105"/>
    </location>
</feature>
<dbReference type="OrthoDB" id="10581306at2759"/>
<name>A0A0M0J8D2_9EUKA</name>
<evidence type="ECO:0000313" key="3">
    <source>
        <dbReference type="Proteomes" id="UP000037460"/>
    </source>
</evidence>
<keyword evidence="3" id="KW-1185">Reference proteome</keyword>
<organism evidence="2 3">
    <name type="scientific">Chrysochromulina tobinii</name>
    <dbReference type="NCBI Taxonomy" id="1460289"/>
    <lineage>
        <taxon>Eukaryota</taxon>
        <taxon>Haptista</taxon>
        <taxon>Haptophyta</taxon>
        <taxon>Prymnesiophyceae</taxon>
        <taxon>Prymnesiales</taxon>
        <taxon>Chrysochromulinaceae</taxon>
        <taxon>Chrysochromulina</taxon>
    </lineage>
</organism>
<dbReference type="EMBL" id="JWZX01003254">
    <property type="protein sequence ID" value="KOO22740.1"/>
    <property type="molecule type" value="Genomic_DNA"/>
</dbReference>
<reference evidence="3" key="1">
    <citation type="journal article" date="2015" name="PLoS Genet.">
        <title>Genome Sequence and Transcriptome Analyses of Chrysochromulina tobin: Metabolic Tools for Enhanced Algal Fitness in the Prominent Order Prymnesiales (Haptophyceae).</title>
        <authorList>
            <person name="Hovde B.T."/>
            <person name="Deodato C.R."/>
            <person name="Hunsperger H.M."/>
            <person name="Ryken S.A."/>
            <person name="Yost W."/>
            <person name="Jha R.K."/>
            <person name="Patterson J."/>
            <person name="Monnat R.J. Jr."/>
            <person name="Barlow S.B."/>
            <person name="Starkenburg S.R."/>
            <person name="Cattolico R.A."/>
        </authorList>
    </citation>
    <scope>NUCLEOTIDE SEQUENCE</scope>
    <source>
        <strain evidence="3">CCMP291</strain>
    </source>
</reference>
<gene>
    <name evidence="2" type="ORF">Ctob_001794</name>
</gene>
<dbReference type="Proteomes" id="UP000037460">
    <property type="component" value="Unassembled WGS sequence"/>
</dbReference>